<evidence type="ECO:0000256" key="1">
    <source>
        <dbReference type="SAM" id="SignalP"/>
    </source>
</evidence>
<reference evidence="3" key="1">
    <citation type="journal article" date="2019" name="Int. J. Syst. Evol. Microbiol.">
        <title>The Global Catalogue of Microorganisms (GCM) 10K type strain sequencing project: providing services to taxonomists for standard genome sequencing and annotation.</title>
        <authorList>
            <consortium name="The Broad Institute Genomics Platform"/>
            <consortium name="The Broad Institute Genome Sequencing Center for Infectious Disease"/>
            <person name="Wu L."/>
            <person name="Ma J."/>
        </authorList>
    </citation>
    <scope>NUCLEOTIDE SEQUENCE [LARGE SCALE GENOMIC DNA]</scope>
    <source>
        <strain evidence="3">CGMCC 1.15297</strain>
    </source>
</reference>
<dbReference type="InterPro" id="IPR010239">
    <property type="entry name" value="CHP02001"/>
</dbReference>
<evidence type="ECO:0000313" key="2">
    <source>
        <dbReference type="EMBL" id="GFZ99681.1"/>
    </source>
</evidence>
<dbReference type="RefSeq" id="WP_188641211.1">
    <property type="nucleotide sequence ID" value="NZ_BMID01000001.1"/>
</dbReference>
<feature type="signal peptide" evidence="1">
    <location>
        <begin position="1"/>
        <end position="19"/>
    </location>
</feature>
<organism evidence="2 3">
    <name type="scientific">Blastomonas marina</name>
    <dbReference type="NCBI Taxonomy" id="1867408"/>
    <lineage>
        <taxon>Bacteria</taxon>
        <taxon>Pseudomonadati</taxon>
        <taxon>Pseudomonadota</taxon>
        <taxon>Alphaproteobacteria</taxon>
        <taxon>Sphingomonadales</taxon>
        <taxon>Sphingomonadaceae</taxon>
        <taxon>Blastomonas</taxon>
    </lineage>
</organism>
<sequence length="245" mass="25634">MRFALGLTALCLLATPAIAQDSYDTDPPPLLEVSGGVELMSDYRFRGISRSDGDVAGKAWGELRHATGFYGGVSAYSVDGAPQFADLEFEPYAGWSGSVLPLVDLDVGVARRIYVGAPGALATDYWEPYAAVVGVLGPAKLRLGAAYAPDQDSLGSDDNLYLSADAEVGLPFSPLSFDAHVGYSDGPLSAQSLVGAGDSGTDWSAGVRYQFLPMLSAKLEYVGNDAPGIDGLTDDTVVGSVTFRF</sequence>
<keyword evidence="3" id="KW-1185">Reference proteome</keyword>
<accession>A0ABQ1F5B2</accession>
<feature type="chain" id="PRO_5047281163" evidence="1">
    <location>
        <begin position="20"/>
        <end position="245"/>
    </location>
</feature>
<comment type="caution">
    <text evidence="2">The sequence shown here is derived from an EMBL/GenBank/DDBJ whole genome shotgun (WGS) entry which is preliminary data.</text>
</comment>
<keyword evidence="1" id="KW-0732">Signal</keyword>
<evidence type="ECO:0000313" key="3">
    <source>
        <dbReference type="Proteomes" id="UP000603317"/>
    </source>
</evidence>
<gene>
    <name evidence="2" type="ORF">GCM10010923_05090</name>
</gene>
<proteinExistence type="predicted"/>
<protein>
    <submittedName>
        <fullName evidence="2">TIGR02001 family outer membrane protein</fullName>
    </submittedName>
</protein>
<dbReference type="Pfam" id="PF09694">
    <property type="entry name" value="Gcw_chp"/>
    <property type="match status" value="1"/>
</dbReference>
<dbReference type="EMBL" id="BMID01000001">
    <property type="protein sequence ID" value="GFZ99681.1"/>
    <property type="molecule type" value="Genomic_DNA"/>
</dbReference>
<dbReference type="Proteomes" id="UP000603317">
    <property type="component" value="Unassembled WGS sequence"/>
</dbReference>
<dbReference type="NCBIfam" id="TIGR02001">
    <property type="entry name" value="gcw_chp"/>
    <property type="match status" value="1"/>
</dbReference>
<name>A0ABQ1F5B2_9SPHN</name>